<dbReference type="AlphaFoldDB" id="A0A9K3JKL4"/>
<keyword evidence="5" id="KW-0456">Lyase</keyword>
<evidence type="ECO:0000313" key="6">
    <source>
        <dbReference type="Proteomes" id="UP000215914"/>
    </source>
</evidence>
<dbReference type="SUPFAM" id="SSF53732">
    <property type="entry name" value="Aconitase iron-sulfur domain"/>
    <property type="match status" value="1"/>
</dbReference>
<dbReference type="Proteomes" id="UP000215914">
    <property type="component" value="Unassembled WGS sequence"/>
</dbReference>
<dbReference type="GO" id="GO:0051536">
    <property type="term" value="F:iron-sulfur cluster binding"/>
    <property type="evidence" value="ECO:0007669"/>
    <property type="project" value="UniProtKB-KW"/>
</dbReference>
<gene>
    <name evidence="5" type="ORF">HanXRQr2_Chr02g0050151</name>
</gene>
<dbReference type="EC" id="4.2.1.3" evidence="5"/>
<dbReference type="InterPro" id="IPR015931">
    <property type="entry name" value="Acnase/IPM_dHydase_lsu_aba_1/3"/>
</dbReference>
<dbReference type="Gene3D" id="3.30.499.10">
    <property type="entry name" value="Aconitase, domain 3"/>
    <property type="match status" value="1"/>
</dbReference>
<evidence type="ECO:0000313" key="5">
    <source>
        <dbReference type="EMBL" id="KAF5817198.1"/>
    </source>
</evidence>
<evidence type="ECO:0000256" key="2">
    <source>
        <dbReference type="ARBA" id="ARBA00023004"/>
    </source>
</evidence>
<keyword evidence="3" id="KW-0411">Iron-sulfur</keyword>
<evidence type="ECO:0000256" key="1">
    <source>
        <dbReference type="ARBA" id="ARBA00022723"/>
    </source>
</evidence>
<dbReference type="PANTHER" id="PTHR11670">
    <property type="entry name" value="ACONITASE/IRON-RESPONSIVE ELEMENT FAMILY MEMBER"/>
    <property type="match status" value="1"/>
</dbReference>
<sequence length="154" mass="16706">MWPWEDGSNPLAMDKRRSLEECEQHLLSNLYIVCLFLSCLRAIASQALKSGCYYDVLFNTDGILYPDSVVGTNSHTTMIDGLGVAGWGVGGIEAEPMSMVLPGVVGFKLLSGNLQNGVTATDLVLTVTQMLRKHGVVGKFIEFYGEGMSGLSWP</sequence>
<evidence type="ECO:0000256" key="3">
    <source>
        <dbReference type="ARBA" id="ARBA00023014"/>
    </source>
</evidence>
<feature type="domain" description="Aconitase/3-isopropylmalate dehydratase large subunit alpha/beta/alpha" evidence="4">
    <location>
        <begin position="61"/>
        <end position="152"/>
    </location>
</feature>
<dbReference type="InterPro" id="IPR001030">
    <property type="entry name" value="Acoase/IPM_deHydtase_lsu_aba"/>
</dbReference>
<keyword evidence="6" id="KW-1185">Reference proteome</keyword>
<dbReference type="GO" id="GO:0046872">
    <property type="term" value="F:metal ion binding"/>
    <property type="evidence" value="ECO:0007669"/>
    <property type="project" value="UniProtKB-KW"/>
</dbReference>
<accession>A0A9K3JKL4</accession>
<organism evidence="5 6">
    <name type="scientific">Helianthus annuus</name>
    <name type="common">Common sunflower</name>
    <dbReference type="NCBI Taxonomy" id="4232"/>
    <lineage>
        <taxon>Eukaryota</taxon>
        <taxon>Viridiplantae</taxon>
        <taxon>Streptophyta</taxon>
        <taxon>Embryophyta</taxon>
        <taxon>Tracheophyta</taxon>
        <taxon>Spermatophyta</taxon>
        <taxon>Magnoliopsida</taxon>
        <taxon>eudicotyledons</taxon>
        <taxon>Gunneridae</taxon>
        <taxon>Pentapetalae</taxon>
        <taxon>asterids</taxon>
        <taxon>campanulids</taxon>
        <taxon>Asterales</taxon>
        <taxon>Asteraceae</taxon>
        <taxon>Asteroideae</taxon>
        <taxon>Heliantheae alliance</taxon>
        <taxon>Heliantheae</taxon>
        <taxon>Helianthus</taxon>
    </lineage>
</organism>
<dbReference type="GO" id="GO:0003994">
    <property type="term" value="F:aconitate hydratase activity"/>
    <property type="evidence" value="ECO:0007669"/>
    <property type="project" value="UniProtKB-EC"/>
</dbReference>
<dbReference type="InterPro" id="IPR006249">
    <property type="entry name" value="Aconitase/IRP2"/>
</dbReference>
<dbReference type="InterPro" id="IPR036008">
    <property type="entry name" value="Aconitase_4Fe-4S_dom"/>
</dbReference>
<dbReference type="PRINTS" id="PR00415">
    <property type="entry name" value="ACONITASE"/>
</dbReference>
<proteinExistence type="predicted"/>
<evidence type="ECO:0000259" key="4">
    <source>
        <dbReference type="Pfam" id="PF00330"/>
    </source>
</evidence>
<reference evidence="5" key="1">
    <citation type="journal article" date="2017" name="Nature">
        <title>The sunflower genome provides insights into oil metabolism, flowering and Asterid evolution.</title>
        <authorList>
            <person name="Badouin H."/>
            <person name="Gouzy J."/>
            <person name="Grassa C.J."/>
            <person name="Murat F."/>
            <person name="Staton S.E."/>
            <person name="Cottret L."/>
            <person name="Lelandais-Briere C."/>
            <person name="Owens G.L."/>
            <person name="Carrere S."/>
            <person name="Mayjonade B."/>
            <person name="Legrand L."/>
            <person name="Gill N."/>
            <person name="Kane N.C."/>
            <person name="Bowers J.E."/>
            <person name="Hubner S."/>
            <person name="Bellec A."/>
            <person name="Berard A."/>
            <person name="Berges H."/>
            <person name="Blanchet N."/>
            <person name="Boniface M.C."/>
            <person name="Brunel D."/>
            <person name="Catrice O."/>
            <person name="Chaidir N."/>
            <person name="Claudel C."/>
            <person name="Donnadieu C."/>
            <person name="Faraut T."/>
            <person name="Fievet G."/>
            <person name="Helmstetter N."/>
            <person name="King M."/>
            <person name="Knapp S.J."/>
            <person name="Lai Z."/>
            <person name="Le Paslier M.C."/>
            <person name="Lippi Y."/>
            <person name="Lorenzon L."/>
            <person name="Mandel J.R."/>
            <person name="Marage G."/>
            <person name="Marchand G."/>
            <person name="Marquand E."/>
            <person name="Bret-Mestries E."/>
            <person name="Morien E."/>
            <person name="Nambeesan S."/>
            <person name="Nguyen T."/>
            <person name="Pegot-Espagnet P."/>
            <person name="Pouilly N."/>
            <person name="Raftis F."/>
            <person name="Sallet E."/>
            <person name="Schiex T."/>
            <person name="Thomas J."/>
            <person name="Vandecasteele C."/>
            <person name="Vares D."/>
            <person name="Vear F."/>
            <person name="Vautrin S."/>
            <person name="Crespi M."/>
            <person name="Mangin B."/>
            <person name="Burke J.M."/>
            <person name="Salse J."/>
            <person name="Munos S."/>
            <person name="Vincourt P."/>
            <person name="Rieseberg L.H."/>
            <person name="Langlade N.B."/>
        </authorList>
    </citation>
    <scope>NUCLEOTIDE SEQUENCE</scope>
    <source>
        <tissue evidence="5">Leaves</tissue>
    </source>
</reference>
<keyword evidence="2" id="KW-0408">Iron</keyword>
<keyword evidence="1" id="KW-0479">Metal-binding</keyword>
<dbReference type="Gramene" id="mRNA:HanXRQr2_Chr02g0050151">
    <property type="protein sequence ID" value="mRNA:HanXRQr2_Chr02g0050151"/>
    <property type="gene ID" value="HanXRQr2_Chr02g0050151"/>
</dbReference>
<comment type="caution">
    <text evidence="5">The sequence shown here is derived from an EMBL/GenBank/DDBJ whole genome shotgun (WGS) entry which is preliminary data.</text>
</comment>
<reference evidence="5" key="2">
    <citation type="submission" date="2020-06" db="EMBL/GenBank/DDBJ databases">
        <title>Helianthus annuus Genome sequencing and assembly Release 2.</title>
        <authorList>
            <person name="Gouzy J."/>
            <person name="Langlade N."/>
            <person name="Munos S."/>
        </authorList>
    </citation>
    <scope>NUCLEOTIDE SEQUENCE</scope>
    <source>
        <tissue evidence="5">Leaves</tissue>
    </source>
</reference>
<dbReference type="EMBL" id="MNCJ02000317">
    <property type="protein sequence ID" value="KAF5817198.1"/>
    <property type="molecule type" value="Genomic_DNA"/>
</dbReference>
<protein>
    <submittedName>
        <fullName evidence="5">Aconitate hydratase</fullName>
        <ecNumber evidence="5">4.2.1.3</ecNumber>
    </submittedName>
</protein>
<name>A0A9K3JKL4_HELAN</name>
<dbReference type="Pfam" id="PF00330">
    <property type="entry name" value="Aconitase"/>
    <property type="match status" value="1"/>
</dbReference>